<evidence type="ECO:0000259" key="2">
    <source>
        <dbReference type="Pfam" id="PF02701"/>
    </source>
</evidence>
<proteinExistence type="predicted"/>
<dbReference type="Proteomes" id="UP000290289">
    <property type="component" value="Chromosome 5"/>
</dbReference>
<keyword evidence="4" id="KW-1185">Reference proteome</keyword>
<dbReference type="AlphaFoldDB" id="A0A498JW51"/>
<sequence length="166" mass="19272">MASQRARFIHLEKMMLMQLYSTTRSEKLRSKSLNNIGELERIREENKVHVKEERAVEAKKPETQKKDVERKPRSQPETQKDVERKKKPEVVNKNGREEAGSSRPALHPAADERDRAGEEARKKTIPCARCGGTNTTFRYFNQGDLRKDTRKCHDCNRAWVVGAKLR</sequence>
<dbReference type="EMBL" id="RDQH01000331">
    <property type="protein sequence ID" value="RXI00140.1"/>
    <property type="molecule type" value="Genomic_DNA"/>
</dbReference>
<feature type="compositionally biased region" description="Basic and acidic residues" evidence="1">
    <location>
        <begin position="109"/>
        <end position="122"/>
    </location>
</feature>
<protein>
    <recommendedName>
        <fullName evidence="2">Dof-type domain-containing protein</fullName>
    </recommendedName>
</protein>
<evidence type="ECO:0000313" key="4">
    <source>
        <dbReference type="Proteomes" id="UP000290289"/>
    </source>
</evidence>
<evidence type="ECO:0000313" key="3">
    <source>
        <dbReference type="EMBL" id="RXI00140.1"/>
    </source>
</evidence>
<reference evidence="3 4" key="1">
    <citation type="submission" date="2018-10" db="EMBL/GenBank/DDBJ databases">
        <title>A high-quality apple genome assembly.</title>
        <authorList>
            <person name="Hu J."/>
        </authorList>
    </citation>
    <scope>NUCLEOTIDE SEQUENCE [LARGE SCALE GENOMIC DNA]</scope>
    <source>
        <strain evidence="4">cv. HFTH1</strain>
        <tissue evidence="3">Young leaf</tissue>
    </source>
</reference>
<comment type="caution">
    <text evidence="3">The sequence shown here is derived from an EMBL/GenBank/DDBJ whole genome shotgun (WGS) entry which is preliminary data.</text>
</comment>
<accession>A0A498JW51</accession>
<dbReference type="GO" id="GO:0003677">
    <property type="term" value="F:DNA binding"/>
    <property type="evidence" value="ECO:0007669"/>
    <property type="project" value="InterPro"/>
</dbReference>
<name>A0A498JW51_MALDO</name>
<dbReference type="GO" id="GO:0006355">
    <property type="term" value="P:regulation of DNA-templated transcription"/>
    <property type="evidence" value="ECO:0007669"/>
    <property type="project" value="InterPro"/>
</dbReference>
<evidence type="ECO:0000256" key="1">
    <source>
        <dbReference type="SAM" id="MobiDB-lite"/>
    </source>
</evidence>
<dbReference type="Pfam" id="PF02701">
    <property type="entry name" value="Zn_ribbon_Dof"/>
    <property type="match status" value="1"/>
</dbReference>
<gene>
    <name evidence="3" type="ORF">DVH24_030630</name>
</gene>
<organism evidence="3 4">
    <name type="scientific">Malus domestica</name>
    <name type="common">Apple</name>
    <name type="synonym">Pyrus malus</name>
    <dbReference type="NCBI Taxonomy" id="3750"/>
    <lineage>
        <taxon>Eukaryota</taxon>
        <taxon>Viridiplantae</taxon>
        <taxon>Streptophyta</taxon>
        <taxon>Embryophyta</taxon>
        <taxon>Tracheophyta</taxon>
        <taxon>Spermatophyta</taxon>
        <taxon>Magnoliopsida</taxon>
        <taxon>eudicotyledons</taxon>
        <taxon>Gunneridae</taxon>
        <taxon>Pentapetalae</taxon>
        <taxon>rosids</taxon>
        <taxon>fabids</taxon>
        <taxon>Rosales</taxon>
        <taxon>Rosaceae</taxon>
        <taxon>Amygdaloideae</taxon>
        <taxon>Maleae</taxon>
        <taxon>Malus</taxon>
    </lineage>
</organism>
<feature type="compositionally biased region" description="Basic and acidic residues" evidence="1">
    <location>
        <begin position="38"/>
        <end position="100"/>
    </location>
</feature>
<feature type="region of interest" description="Disordered" evidence="1">
    <location>
        <begin position="24"/>
        <end position="123"/>
    </location>
</feature>
<feature type="domain" description="Dof-type" evidence="2">
    <location>
        <begin position="123"/>
        <end position="166"/>
    </location>
</feature>
<dbReference type="InterPro" id="IPR003851">
    <property type="entry name" value="Znf_Dof"/>
</dbReference>